<dbReference type="Proteomes" id="UP000183192">
    <property type="component" value="Unassembled WGS sequence"/>
</dbReference>
<sequence>MTEEKWKNILGHIKDNFKIEDEGNEYMEDEGGVDIDYVVFQGPLGKIRLEYVSKPVILDKKTTFSKRIGSETDVQYVYSQDEKSQKLNVYKWDEDGENWVEIDAENFKLE</sequence>
<evidence type="ECO:0000313" key="2">
    <source>
        <dbReference type="Proteomes" id="UP000183192"/>
    </source>
</evidence>
<evidence type="ECO:0000313" key="1">
    <source>
        <dbReference type="EMBL" id="OIO06723.1"/>
    </source>
</evidence>
<proteinExistence type="predicted"/>
<reference evidence="1 2" key="1">
    <citation type="journal article" date="2016" name="Environ. Microbiol.">
        <title>Genomic resolution of a cold subsurface aquifer community provides metabolic insights for novel microbes adapted to high CO concentrations.</title>
        <authorList>
            <person name="Probst A.J."/>
            <person name="Castelle C.J."/>
            <person name="Singh A."/>
            <person name="Brown C.T."/>
            <person name="Anantharaman K."/>
            <person name="Sharon I."/>
            <person name="Hug L.A."/>
            <person name="Burstein D."/>
            <person name="Emerson J.B."/>
            <person name="Thomas B.C."/>
            <person name="Banfield J.F."/>
        </authorList>
    </citation>
    <scope>NUCLEOTIDE SEQUENCE [LARGE SCALE GENOMIC DNA]</scope>
    <source>
        <strain evidence="1">CG1_02_37_44</strain>
    </source>
</reference>
<gene>
    <name evidence="1" type="ORF">AUJ27_03690</name>
</gene>
<organism evidence="1 2">
    <name type="scientific">Candidatus Falkowbacteria bacterium CG1_02_37_44</name>
    <dbReference type="NCBI Taxonomy" id="1805146"/>
    <lineage>
        <taxon>Bacteria</taxon>
        <taxon>Candidatus Falkowiibacteriota</taxon>
    </lineage>
</organism>
<protein>
    <submittedName>
        <fullName evidence="1">Uncharacterized protein</fullName>
    </submittedName>
</protein>
<comment type="caution">
    <text evidence="1">The sequence shown here is derived from an EMBL/GenBank/DDBJ whole genome shotgun (WGS) entry which is preliminary data.</text>
</comment>
<dbReference type="EMBL" id="MNUU01000071">
    <property type="protein sequence ID" value="OIO06723.1"/>
    <property type="molecule type" value="Genomic_DNA"/>
</dbReference>
<dbReference type="AlphaFoldDB" id="A0A1J4T736"/>
<name>A0A1J4T736_9BACT</name>
<accession>A0A1J4T736</accession>